<evidence type="ECO:0000259" key="7">
    <source>
        <dbReference type="PROSITE" id="PS50835"/>
    </source>
</evidence>
<dbReference type="EMBL" id="JARKHS020004214">
    <property type="protein sequence ID" value="KAK8784836.1"/>
    <property type="molecule type" value="Genomic_DNA"/>
</dbReference>
<dbReference type="Pfam" id="PF13895">
    <property type="entry name" value="Ig_2"/>
    <property type="match status" value="1"/>
</dbReference>
<dbReference type="AlphaFoldDB" id="A0AAQ4FCX8"/>
<dbReference type="Gene3D" id="2.60.40.10">
    <property type="entry name" value="Immunoglobulins"/>
    <property type="match status" value="8"/>
</dbReference>
<sequence length="932" mass="101745">MGPLSEPHRATFQPGNASAHLRIQPLTVEDEGTYKCDVTYVQGKCPSLSFTRLQTLVTPKEPVIKMDGRRLANGSLLGPYLEGTTVVLDCASSGGRPAPQVLWRNASAQLPVKTSVTPHLRGIHDVTSTARFVLSRWDLGARLECVVITKATPSPVVKWVQLDVHVRPLALRLRGPNHPVVAGEMVSLTCIVEGARPAANITWYNRSELVRPQPPSAEDLMSDGTYRTASTLVFVASLYDHQAEFFCKGTNQVLKNRTEAPLLQAVRLEVLYPPAVRVMPAEGVNVTEWHSCNLTCHYDANPPNATEVAWYKNGEPLPARPRGHRAQLMPKTVLLIRNATRKDAGVYSCHVKNAFGRGNASNSVYLDVFYTPLVSVWVNPSVVALGEGPVLLRCEAESGNPQQLRRVRWYRDGQLVNETKEPDLLLEQLRRSTTGNYSCEAKNDAGWSPMSQPKSLIIMYPPGAAVLVPEGGSLPPLKGQHVTMRCHVNDTGLPPSTAFRWEHGGVPLNVTGATLVTEPVTTATQGNYSCAAINQVGVGTPAFWMLDAQAPPAFLRSLPETGGSLRNASAVSLECVVECDPVCEVRWLRNNESLDESPFFHASHAVRPEGAGHFHSVASLLSWNMSQLPPSSFDYNTFTCQSSDNAVGPGVSSTMLFRVEYPPEKLQVSVVQLDLSEGEVPPREVSCSASAHPTAEYQWRLGALTVSRGPTLLFNATASRDMAGNYTCVVSNRHGRAMAATLVTVRHRPQCAVVKEHDAAGNVVLRCEAQAVPPVVAFAWLRNNRTVQEDRGPRSTLVLPDRTSSFGAYSCMASNAVGHSEPCQLKLTKLPSPAGWAQLLLKEENLIIMAGIAGGVVIIIVLLIVIISIVVIRKRIQSNTKPRLEQREKLRQRRWPPVSDAACAAWNAGTRMKPSHQEIHAQTIHHTTINGL</sequence>
<dbReference type="InterPro" id="IPR003599">
    <property type="entry name" value="Ig_sub"/>
</dbReference>
<dbReference type="GO" id="GO:0005911">
    <property type="term" value="C:cell-cell junction"/>
    <property type="evidence" value="ECO:0007669"/>
    <property type="project" value="TreeGrafter"/>
</dbReference>
<dbReference type="InterPro" id="IPR051275">
    <property type="entry name" value="Cell_adhesion_signaling"/>
</dbReference>
<protein>
    <recommendedName>
        <fullName evidence="7">Ig-like domain-containing protein</fullName>
    </recommendedName>
</protein>
<dbReference type="PANTHER" id="PTHR11640:SF31">
    <property type="entry name" value="IRREGULAR CHIASM C-ROUGHEST PROTEIN-RELATED"/>
    <property type="match status" value="1"/>
</dbReference>
<dbReference type="PANTHER" id="PTHR11640">
    <property type="entry name" value="NEPHRIN"/>
    <property type="match status" value="1"/>
</dbReference>
<feature type="transmembrane region" description="Helical" evidence="6">
    <location>
        <begin position="846"/>
        <end position="872"/>
    </location>
</feature>
<dbReference type="InterPro" id="IPR013162">
    <property type="entry name" value="CD80_C2-set"/>
</dbReference>
<evidence type="ECO:0000256" key="4">
    <source>
        <dbReference type="ARBA" id="ARBA00023180"/>
    </source>
</evidence>
<dbReference type="Pfam" id="PF13927">
    <property type="entry name" value="Ig_3"/>
    <property type="match status" value="3"/>
</dbReference>
<evidence type="ECO:0000313" key="9">
    <source>
        <dbReference type="Proteomes" id="UP001321473"/>
    </source>
</evidence>
<gene>
    <name evidence="8" type="ORF">V5799_008798</name>
</gene>
<evidence type="ECO:0000313" key="8">
    <source>
        <dbReference type="EMBL" id="KAK8784836.1"/>
    </source>
</evidence>
<feature type="domain" description="Ig-like" evidence="7">
    <location>
        <begin position="749"/>
        <end position="828"/>
    </location>
</feature>
<keyword evidence="6" id="KW-1133">Transmembrane helix</keyword>
<reference evidence="8 9" key="1">
    <citation type="journal article" date="2023" name="Arcadia Sci">
        <title>De novo assembly of a long-read Amblyomma americanum tick genome.</title>
        <authorList>
            <person name="Chou S."/>
            <person name="Poskanzer K.E."/>
            <person name="Rollins M."/>
            <person name="Thuy-Boun P.S."/>
        </authorList>
    </citation>
    <scope>NUCLEOTIDE SEQUENCE [LARGE SCALE GENOMIC DNA]</scope>
    <source>
        <strain evidence="8">F_SG_1</strain>
        <tissue evidence="8">Salivary glands</tissue>
    </source>
</reference>
<dbReference type="Proteomes" id="UP001321473">
    <property type="component" value="Unassembled WGS sequence"/>
</dbReference>
<dbReference type="PROSITE" id="PS50835">
    <property type="entry name" value="IG_LIKE"/>
    <property type="match status" value="7"/>
</dbReference>
<dbReference type="InterPro" id="IPR003598">
    <property type="entry name" value="Ig_sub2"/>
</dbReference>
<dbReference type="GO" id="GO:0098609">
    <property type="term" value="P:cell-cell adhesion"/>
    <property type="evidence" value="ECO:0007669"/>
    <property type="project" value="TreeGrafter"/>
</dbReference>
<dbReference type="InterPro" id="IPR013783">
    <property type="entry name" value="Ig-like_fold"/>
</dbReference>
<comment type="caution">
    <text evidence="8">The sequence shown here is derived from an EMBL/GenBank/DDBJ whole genome shotgun (WGS) entry which is preliminary data.</text>
</comment>
<keyword evidence="4" id="KW-0325">Glycoprotein</keyword>
<feature type="domain" description="Ig-like" evidence="7">
    <location>
        <begin position="552"/>
        <end position="656"/>
    </location>
</feature>
<dbReference type="Pfam" id="PF08205">
    <property type="entry name" value="C2-set_2"/>
    <property type="match status" value="2"/>
</dbReference>
<evidence type="ECO:0000256" key="6">
    <source>
        <dbReference type="SAM" id="Phobius"/>
    </source>
</evidence>
<keyword evidence="3" id="KW-1015">Disulfide bond</keyword>
<dbReference type="GO" id="GO:0005886">
    <property type="term" value="C:plasma membrane"/>
    <property type="evidence" value="ECO:0007669"/>
    <property type="project" value="TreeGrafter"/>
</dbReference>
<organism evidence="8 9">
    <name type="scientific">Amblyomma americanum</name>
    <name type="common">Lone star tick</name>
    <dbReference type="NCBI Taxonomy" id="6943"/>
    <lineage>
        <taxon>Eukaryota</taxon>
        <taxon>Metazoa</taxon>
        <taxon>Ecdysozoa</taxon>
        <taxon>Arthropoda</taxon>
        <taxon>Chelicerata</taxon>
        <taxon>Arachnida</taxon>
        <taxon>Acari</taxon>
        <taxon>Parasitiformes</taxon>
        <taxon>Ixodida</taxon>
        <taxon>Ixodoidea</taxon>
        <taxon>Ixodidae</taxon>
        <taxon>Amblyomminae</taxon>
        <taxon>Amblyomma</taxon>
    </lineage>
</organism>
<evidence type="ECO:0000256" key="5">
    <source>
        <dbReference type="ARBA" id="ARBA00023319"/>
    </source>
</evidence>
<dbReference type="SMART" id="SM00408">
    <property type="entry name" value="IGc2"/>
    <property type="match status" value="7"/>
</dbReference>
<feature type="domain" description="Ig-like" evidence="7">
    <location>
        <begin position="663"/>
        <end position="744"/>
    </location>
</feature>
<proteinExistence type="predicted"/>
<dbReference type="CDD" id="cd00096">
    <property type="entry name" value="Ig"/>
    <property type="match status" value="2"/>
</dbReference>
<evidence type="ECO:0000256" key="2">
    <source>
        <dbReference type="ARBA" id="ARBA00023136"/>
    </source>
</evidence>
<feature type="domain" description="Ig-like" evidence="7">
    <location>
        <begin position="372"/>
        <end position="457"/>
    </location>
</feature>
<accession>A0AAQ4FCX8</accession>
<keyword evidence="9" id="KW-1185">Reference proteome</keyword>
<dbReference type="SMART" id="SM00409">
    <property type="entry name" value="IG"/>
    <property type="match status" value="7"/>
</dbReference>
<feature type="domain" description="Ig-like" evidence="7">
    <location>
        <begin position="168"/>
        <end position="263"/>
    </location>
</feature>
<feature type="domain" description="Ig-like" evidence="7">
    <location>
        <begin position="462"/>
        <end position="534"/>
    </location>
</feature>
<name>A0AAQ4FCX8_AMBAM</name>
<evidence type="ECO:0000256" key="1">
    <source>
        <dbReference type="ARBA" id="ARBA00004479"/>
    </source>
</evidence>
<evidence type="ECO:0000256" key="3">
    <source>
        <dbReference type="ARBA" id="ARBA00023157"/>
    </source>
</evidence>
<feature type="domain" description="Ig-like" evidence="7">
    <location>
        <begin position="274"/>
        <end position="367"/>
    </location>
</feature>
<comment type="subcellular location">
    <subcellularLocation>
        <location evidence="1">Membrane</location>
        <topology evidence="1">Single-pass type I membrane protein</topology>
    </subcellularLocation>
</comment>
<keyword evidence="2 6" id="KW-0472">Membrane</keyword>
<keyword evidence="6" id="KW-0812">Transmembrane</keyword>
<dbReference type="GO" id="GO:0050839">
    <property type="term" value="F:cell adhesion molecule binding"/>
    <property type="evidence" value="ECO:0007669"/>
    <property type="project" value="TreeGrafter"/>
</dbReference>
<dbReference type="SUPFAM" id="SSF48726">
    <property type="entry name" value="Immunoglobulin"/>
    <property type="match status" value="8"/>
</dbReference>
<dbReference type="InterPro" id="IPR036179">
    <property type="entry name" value="Ig-like_dom_sf"/>
</dbReference>
<keyword evidence="5" id="KW-0393">Immunoglobulin domain</keyword>
<dbReference type="InterPro" id="IPR007110">
    <property type="entry name" value="Ig-like_dom"/>
</dbReference>